<dbReference type="InterPro" id="IPR004960">
    <property type="entry name" value="LipA_acyltrans"/>
</dbReference>
<comment type="caution">
    <text evidence="7">The sequence shown here is derived from an EMBL/GenBank/DDBJ whole genome shotgun (WGS) entry which is preliminary data.</text>
</comment>
<keyword evidence="8" id="KW-1185">Reference proteome</keyword>
<evidence type="ECO:0000256" key="1">
    <source>
        <dbReference type="ARBA" id="ARBA00004533"/>
    </source>
</evidence>
<dbReference type="CDD" id="cd07984">
    <property type="entry name" value="LPLAT_LABLAT-like"/>
    <property type="match status" value="1"/>
</dbReference>
<dbReference type="OrthoDB" id="9808633at2"/>
<evidence type="ECO:0000256" key="2">
    <source>
        <dbReference type="ARBA" id="ARBA00022475"/>
    </source>
</evidence>
<evidence type="ECO:0000313" key="8">
    <source>
        <dbReference type="Proteomes" id="UP000318141"/>
    </source>
</evidence>
<dbReference type="EMBL" id="VLJN01000034">
    <property type="protein sequence ID" value="TWG81831.1"/>
    <property type="molecule type" value="Genomic_DNA"/>
</dbReference>
<dbReference type="GO" id="GO:0009247">
    <property type="term" value="P:glycolipid biosynthetic process"/>
    <property type="evidence" value="ECO:0007669"/>
    <property type="project" value="UniProtKB-ARBA"/>
</dbReference>
<keyword evidence="2" id="KW-1003">Cell membrane</keyword>
<dbReference type="PANTHER" id="PTHR30606">
    <property type="entry name" value="LIPID A BIOSYNTHESIS LAUROYL ACYLTRANSFERASE"/>
    <property type="match status" value="1"/>
</dbReference>
<accession>A0A562B9G6</accession>
<evidence type="ECO:0000256" key="5">
    <source>
        <dbReference type="ARBA" id="ARBA00023136"/>
    </source>
</evidence>
<name>A0A562B9G6_9BURK</name>
<evidence type="ECO:0000256" key="3">
    <source>
        <dbReference type="ARBA" id="ARBA00022519"/>
    </source>
</evidence>
<evidence type="ECO:0000256" key="6">
    <source>
        <dbReference type="ARBA" id="ARBA00023315"/>
    </source>
</evidence>
<dbReference type="PIRSF" id="PIRSF028561">
    <property type="entry name" value="Ac_Trasf"/>
    <property type="match status" value="1"/>
</dbReference>
<keyword evidence="5" id="KW-0472">Membrane</keyword>
<dbReference type="AlphaFoldDB" id="A0A562B9G6"/>
<dbReference type="GO" id="GO:0005886">
    <property type="term" value="C:plasma membrane"/>
    <property type="evidence" value="ECO:0007669"/>
    <property type="project" value="UniProtKB-SubCell"/>
</dbReference>
<dbReference type="GO" id="GO:0016746">
    <property type="term" value="F:acyltransferase activity"/>
    <property type="evidence" value="ECO:0007669"/>
    <property type="project" value="UniProtKB-KW"/>
</dbReference>
<dbReference type="InterPro" id="IPR014548">
    <property type="entry name" value="Ac_Trasf"/>
</dbReference>
<evidence type="ECO:0000313" key="7">
    <source>
        <dbReference type="EMBL" id="TWG81831.1"/>
    </source>
</evidence>
<sequence length="332" mass="36361">MSHAPAPDGRDAGDALPAGHWASIAESTCVWGIWALYGIHRLFGRALFRAVLYPVVFYYWLTRPHARRASLDYLRRVHAANGAAGPLPGWRDTLGHMLGFGETLLDKMLAMGGRYRFGNVRREGHEVLLGQIASGKGGIIVTAHMGCLELCRALASRHEGLRLNVLVHTMHAQRFNNILARLDPNANLRLIQVTEIGPATALLLERKVAAGEFVAIAGDRVPVAGGRTVTVPFLGAPARLPIGPYALAALLGCPLYAMGCVRDGDGYLLRFTELARQVSLPRKGREEALAFYGVRYAQWIADLLKKSPRDWFNFYPFWEGDGQAGAATQQTP</sequence>
<keyword evidence="6 7" id="KW-0012">Acyltransferase</keyword>
<comment type="subcellular location">
    <subcellularLocation>
        <location evidence="1">Cell inner membrane</location>
    </subcellularLocation>
</comment>
<keyword evidence="4 7" id="KW-0808">Transferase</keyword>
<evidence type="ECO:0000256" key="4">
    <source>
        <dbReference type="ARBA" id="ARBA00022679"/>
    </source>
</evidence>
<organism evidence="7 8">
    <name type="scientific">Cupriavidus gilardii J11</name>
    <dbReference type="NCBI Taxonomy" id="936133"/>
    <lineage>
        <taxon>Bacteria</taxon>
        <taxon>Pseudomonadati</taxon>
        <taxon>Pseudomonadota</taxon>
        <taxon>Betaproteobacteria</taxon>
        <taxon>Burkholderiales</taxon>
        <taxon>Burkholderiaceae</taxon>
        <taxon>Cupriavidus</taxon>
    </lineage>
</organism>
<dbReference type="Pfam" id="PF03279">
    <property type="entry name" value="Lip_A_acyltrans"/>
    <property type="match status" value="1"/>
</dbReference>
<gene>
    <name evidence="7" type="ORF">L602_000400001500</name>
</gene>
<proteinExistence type="predicted"/>
<dbReference type="PANTHER" id="PTHR30606:SF10">
    <property type="entry name" value="PHOSPHATIDYLINOSITOL MANNOSIDE ACYLTRANSFERASE"/>
    <property type="match status" value="1"/>
</dbReference>
<dbReference type="Proteomes" id="UP000318141">
    <property type="component" value="Unassembled WGS sequence"/>
</dbReference>
<reference evidence="7 8" key="1">
    <citation type="submission" date="2019-07" db="EMBL/GenBank/DDBJ databases">
        <title>Genome sequencing of lignin-degrading bacterial isolates.</title>
        <authorList>
            <person name="Gladden J."/>
        </authorList>
    </citation>
    <scope>NUCLEOTIDE SEQUENCE [LARGE SCALE GENOMIC DNA]</scope>
    <source>
        <strain evidence="7 8">J11</strain>
    </source>
</reference>
<keyword evidence="3" id="KW-0997">Cell inner membrane</keyword>
<protein>
    <submittedName>
        <fullName evidence="7">Putative LPLAT superfamily acyltransferase</fullName>
    </submittedName>
</protein>